<feature type="transmembrane region" description="Helical" evidence="2">
    <location>
        <begin position="109"/>
        <end position="133"/>
    </location>
</feature>
<dbReference type="EMBL" id="AZMV01000007">
    <property type="protein sequence ID" value="ETY70913.1"/>
    <property type="molecule type" value="Genomic_DNA"/>
</dbReference>
<protein>
    <submittedName>
        <fullName evidence="3">Uncharacterized protein</fullName>
    </submittedName>
</protein>
<name>W4N752_9BIFI</name>
<comment type="caution">
    <text evidence="3">The sequence shown here is derived from an EMBL/GenBank/DDBJ whole genome shotgun (WGS) entry which is preliminary data.</text>
</comment>
<proteinExistence type="predicted"/>
<dbReference type="eggNOG" id="ENOG5031UV6">
    <property type="taxonomic scope" value="Bacteria"/>
</dbReference>
<accession>W4N752</accession>
<reference evidence="3 4" key="1">
    <citation type="journal article" date="2014" name="Genome Announc.">
        <title>The Genome Sequence of Bifidobacterium moukalabense DSM 27321 Highlights the Close Phylogenetic Relatedness with the Bifidobacterium dentium Taxon.</title>
        <authorList>
            <person name="Lugli G.A."/>
            <person name="Duranti S."/>
            <person name="Milani C."/>
            <person name="Turroni F."/>
            <person name="Viappiani A."/>
            <person name="Mangifesta M."/>
            <person name="van Sinderen D."/>
            <person name="Ventura M."/>
        </authorList>
    </citation>
    <scope>NUCLEOTIDE SEQUENCE [LARGE SCALE GENOMIC DNA]</scope>
    <source>
        <strain evidence="3 4">DSM 27321</strain>
    </source>
</reference>
<dbReference type="GeneID" id="97501838"/>
<evidence type="ECO:0000256" key="1">
    <source>
        <dbReference type="SAM" id="MobiDB-lite"/>
    </source>
</evidence>
<evidence type="ECO:0000313" key="3">
    <source>
        <dbReference type="EMBL" id="ETY70913.1"/>
    </source>
</evidence>
<keyword evidence="2" id="KW-1133">Transmembrane helix</keyword>
<sequence>MTDDKTRAMPAGGTAREDEPTTVLPTAEDTSASETTVPMFEKPAEHADYSIRQTAKPVTTTTSNGDLIIRPSGPSGATITLGVCIALIGAMAVMWGLKSPMDLWGVDPRLLAVGTIGGLGLVLIVIAFVWAIVRLVQGAKAERRASEAADDAIDTHNDRAPMR</sequence>
<gene>
    <name evidence="3" type="ORF">BMOU_1775</name>
</gene>
<keyword evidence="2" id="KW-0812">Transmembrane</keyword>
<feature type="region of interest" description="Disordered" evidence="1">
    <location>
        <begin position="1"/>
        <end position="34"/>
    </location>
</feature>
<dbReference type="OrthoDB" id="3239105at2"/>
<dbReference type="Proteomes" id="UP000019155">
    <property type="component" value="Unassembled WGS sequence"/>
</dbReference>
<evidence type="ECO:0000313" key="4">
    <source>
        <dbReference type="Proteomes" id="UP000019155"/>
    </source>
</evidence>
<feature type="transmembrane region" description="Helical" evidence="2">
    <location>
        <begin position="77"/>
        <end position="97"/>
    </location>
</feature>
<dbReference type="RefSeq" id="WP_034876809.1">
    <property type="nucleotide sequence ID" value="NZ_AZMV01000007.1"/>
</dbReference>
<dbReference type="AlphaFoldDB" id="W4N752"/>
<evidence type="ECO:0000256" key="2">
    <source>
        <dbReference type="SAM" id="Phobius"/>
    </source>
</evidence>
<keyword evidence="2" id="KW-0472">Membrane</keyword>
<keyword evidence="4" id="KW-1185">Reference proteome</keyword>
<dbReference type="PATRIC" id="fig|1435051.3.peg.1764"/>
<organism evidence="3 4">
    <name type="scientific">Bifidobacterium moukalabense DSM 27321</name>
    <dbReference type="NCBI Taxonomy" id="1435051"/>
    <lineage>
        <taxon>Bacteria</taxon>
        <taxon>Bacillati</taxon>
        <taxon>Actinomycetota</taxon>
        <taxon>Actinomycetes</taxon>
        <taxon>Bifidobacteriales</taxon>
        <taxon>Bifidobacteriaceae</taxon>
        <taxon>Bifidobacterium</taxon>
    </lineage>
</organism>